<dbReference type="InterPro" id="IPR042099">
    <property type="entry name" value="ANL_N_sf"/>
</dbReference>
<proteinExistence type="predicted"/>
<sequence>METITGGVPSLLAGAVGERDRPLVTYYDDATGERAELTVTELAGWAARTAGLLHAGCGLGAGSRAAILLPPHWQTAAVLLGAWSAGVSVSFRGWATAGLPALGPGVDEPFDATFVARDRVDSWLDEVPEARHRFVLGLAPGGAPIADVPTGYRDYVAEVRDYPDSLPGYAMIGRTDAASVDGTTFRQWGSLAHALAETLDLRAGDRLLVDAAAHEHPVKWLLAPLAVGASVVLCANLDRAAVDARVAAERVTRVL</sequence>
<dbReference type="InterPro" id="IPR017523">
    <property type="entry name" value="Rv3268"/>
</dbReference>
<dbReference type="AlphaFoldDB" id="A0A1H3NYM0"/>
<dbReference type="OrthoDB" id="3396763at2"/>
<dbReference type="STRING" id="405436.SAMN05444365_104236"/>
<keyword evidence="2" id="KW-1185">Reference proteome</keyword>
<evidence type="ECO:0000313" key="1">
    <source>
        <dbReference type="EMBL" id="SDY93984.1"/>
    </source>
</evidence>
<dbReference type="RefSeq" id="WP_091556255.1">
    <property type="nucleotide sequence ID" value="NZ_FNPH01000004.1"/>
</dbReference>
<name>A0A1H3NYM0_9ACTN</name>
<accession>A0A1H3NYM0</accession>
<dbReference type="Gene3D" id="3.40.50.12780">
    <property type="entry name" value="N-terminal domain of ligase-like"/>
    <property type="match status" value="1"/>
</dbReference>
<dbReference type="SUPFAM" id="SSF56801">
    <property type="entry name" value="Acetyl-CoA synthetase-like"/>
    <property type="match status" value="1"/>
</dbReference>
<protein>
    <submittedName>
        <fullName evidence="1">TIGR03089 family protein</fullName>
    </submittedName>
</protein>
<dbReference type="EMBL" id="FNPH01000004">
    <property type="protein sequence ID" value="SDY93984.1"/>
    <property type="molecule type" value="Genomic_DNA"/>
</dbReference>
<gene>
    <name evidence="1" type="ORF">SAMN05444365_104236</name>
</gene>
<reference evidence="2" key="1">
    <citation type="submission" date="2016-10" db="EMBL/GenBank/DDBJ databases">
        <authorList>
            <person name="Varghese N."/>
            <person name="Submissions S."/>
        </authorList>
    </citation>
    <scope>NUCLEOTIDE SEQUENCE [LARGE SCALE GENOMIC DNA]</scope>
    <source>
        <strain evidence="2">DSM 45245</strain>
    </source>
</reference>
<evidence type="ECO:0000313" key="2">
    <source>
        <dbReference type="Proteomes" id="UP000242415"/>
    </source>
</evidence>
<dbReference type="NCBIfam" id="TIGR03089">
    <property type="entry name" value="TIGR03089 family protein"/>
    <property type="match status" value="1"/>
</dbReference>
<dbReference type="Proteomes" id="UP000242415">
    <property type="component" value="Unassembled WGS sequence"/>
</dbReference>
<organism evidence="1 2">
    <name type="scientific">Micromonospora pattaloongensis</name>
    <dbReference type="NCBI Taxonomy" id="405436"/>
    <lineage>
        <taxon>Bacteria</taxon>
        <taxon>Bacillati</taxon>
        <taxon>Actinomycetota</taxon>
        <taxon>Actinomycetes</taxon>
        <taxon>Micromonosporales</taxon>
        <taxon>Micromonosporaceae</taxon>
        <taxon>Micromonospora</taxon>
    </lineage>
</organism>